<comment type="caution">
    <text evidence="2">The sequence shown here is derived from an EMBL/GenBank/DDBJ whole genome shotgun (WGS) entry which is preliminary data.</text>
</comment>
<protein>
    <submittedName>
        <fullName evidence="2">Uncharacterized protein</fullName>
    </submittedName>
</protein>
<proteinExistence type="predicted"/>
<dbReference type="AlphaFoldDB" id="A0AAD4L8V1"/>
<gene>
    <name evidence="2" type="ORF">EDB92DRAFT_304284</name>
</gene>
<sequence>MFGDAIIYDPFTFRKHFKNIGRAYREQATTLIEICRLYVETYPQTYTENDGLQNILRLADAALSAAGKAKKGTTTEATEAFARLQEEIKRFGSPSSRKGAPGGHRKKLPDPSTALESASKKDKKSTSTLSRVKSAFKAPIPSGSTKQVNFVILESLHEEHKDQLIINQEIDNSTTTAEIVWRFSRYPERSADRITPKIASKQNPHFYLELSKDATSFDSKFHKDPLKDFSHGLRHGDKIYVLLDKSCRLFLDAAKPHIPRIFGNLWRPHETTILKDVGGILDSEDIVLCNIGRKQDYWHRPSITDPSQRPIQSKYLCDDGDIINRPVGNGRDLMESALRSQRVDLMIRDRSRPLPPADSGWKLLPSPVPSVRVQVSEDQITPRQSATRLPQLEYSNPNASASSIGGDTVFTTSTESFETAVDTSEGSPPMLAAAGKRPQSIADSGIDLQVELPPAGSLSMPPSSAPPASLTIPSPLPGQDRELLSAPPVRKWEAHGNWFRKYKYDYDCESWRPREL</sequence>
<feature type="region of interest" description="Disordered" evidence="1">
    <location>
        <begin position="452"/>
        <end position="482"/>
    </location>
</feature>
<dbReference type="EMBL" id="JAKELL010000145">
    <property type="protein sequence ID" value="KAH8980109.1"/>
    <property type="molecule type" value="Genomic_DNA"/>
</dbReference>
<reference evidence="2" key="1">
    <citation type="submission" date="2022-01" db="EMBL/GenBank/DDBJ databases">
        <title>Comparative genomics reveals a dynamic genome evolution in the ectomycorrhizal milk-cap (Lactarius) mushrooms.</title>
        <authorList>
            <consortium name="DOE Joint Genome Institute"/>
            <person name="Lebreton A."/>
            <person name="Tang N."/>
            <person name="Kuo A."/>
            <person name="LaButti K."/>
            <person name="Drula E."/>
            <person name="Barry K."/>
            <person name="Clum A."/>
            <person name="Lipzen A."/>
            <person name="Mousain D."/>
            <person name="Ng V."/>
            <person name="Wang R."/>
            <person name="Wang X."/>
            <person name="Dai Y."/>
            <person name="Henrissat B."/>
            <person name="Grigoriev I.V."/>
            <person name="Guerin-Laguette A."/>
            <person name="Yu F."/>
            <person name="Martin F.M."/>
        </authorList>
    </citation>
    <scope>NUCLEOTIDE SEQUENCE</scope>
    <source>
        <strain evidence="2">QP</strain>
    </source>
</reference>
<feature type="compositionally biased region" description="Low complexity" evidence="1">
    <location>
        <begin position="452"/>
        <end position="473"/>
    </location>
</feature>
<feature type="region of interest" description="Disordered" evidence="1">
    <location>
        <begin position="91"/>
        <end position="130"/>
    </location>
</feature>
<accession>A0AAD4L8V1</accession>
<organism evidence="2 3">
    <name type="scientific">Lactarius akahatsu</name>
    <dbReference type="NCBI Taxonomy" id="416441"/>
    <lineage>
        <taxon>Eukaryota</taxon>
        <taxon>Fungi</taxon>
        <taxon>Dikarya</taxon>
        <taxon>Basidiomycota</taxon>
        <taxon>Agaricomycotina</taxon>
        <taxon>Agaricomycetes</taxon>
        <taxon>Russulales</taxon>
        <taxon>Russulaceae</taxon>
        <taxon>Lactarius</taxon>
    </lineage>
</organism>
<name>A0AAD4L8V1_9AGAM</name>
<evidence type="ECO:0000313" key="3">
    <source>
        <dbReference type="Proteomes" id="UP001201163"/>
    </source>
</evidence>
<feature type="region of interest" description="Disordered" evidence="1">
    <location>
        <begin position="417"/>
        <end position="439"/>
    </location>
</feature>
<dbReference type="Proteomes" id="UP001201163">
    <property type="component" value="Unassembled WGS sequence"/>
</dbReference>
<evidence type="ECO:0000256" key="1">
    <source>
        <dbReference type="SAM" id="MobiDB-lite"/>
    </source>
</evidence>
<evidence type="ECO:0000313" key="2">
    <source>
        <dbReference type="EMBL" id="KAH8980109.1"/>
    </source>
</evidence>
<keyword evidence="3" id="KW-1185">Reference proteome</keyword>